<dbReference type="SMART" id="SM00869">
    <property type="entry name" value="Autotransporter"/>
    <property type="match status" value="1"/>
</dbReference>
<protein>
    <recommendedName>
        <fullName evidence="2">Autotransporter domain-containing protein</fullName>
    </recommendedName>
</protein>
<dbReference type="AlphaFoldDB" id="A0A8J3AY65"/>
<comment type="caution">
    <text evidence="3">The sequence shown here is derived from an EMBL/GenBank/DDBJ whole genome shotgun (WGS) entry which is preliminary data.</text>
</comment>
<dbReference type="Proteomes" id="UP000627205">
    <property type="component" value="Unassembled WGS sequence"/>
</dbReference>
<evidence type="ECO:0000313" key="4">
    <source>
        <dbReference type="Proteomes" id="UP000627205"/>
    </source>
</evidence>
<dbReference type="SUPFAM" id="SSF103515">
    <property type="entry name" value="Autotransporter"/>
    <property type="match status" value="1"/>
</dbReference>
<dbReference type="Gene3D" id="2.40.128.130">
    <property type="entry name" value="Autotransporter beta-domain"/>
    <property type="match status" value="1"/>
</dbReference>
<keyword evidence="4" id="KW-1185">Reference proteome</keyword>
<evidence type="ECO:0000259" key="2">
    <source>
        <dbReference type="PROSITE" id="PS51208"/>
    </source>
</evidence>
<evidence type="ECO:0000313" key="3">
    <source>
        <dbReference type="EMBL" id="GGI54311.1"/>
    </source>
</evidence>
<dbReference type="Pfam" id="PF03797">
    <property type="entry name" value="Autotransporter"/>
    <property type="match status" value="1"/>
</dbReference>
<proteinExistence type="predicted"/>
<feature type="domain" description="Autotransporter" evidence="2">
    <location>
        <begin position="818"/>
        <end position="1094"/>
    </location>
</feature>
<feature type="chain" id="PRO_5035265442" description="Autotransporter domain-containing protein" evidence="1">
    <location>
        <begin position="27"/>
        <end position="1094"/>
    </location>
</feature>
<dbReference type="InterPro" id="IPR006315">
    <property type="entry name" value="OM_autotransptr_brl_dom"/>
</dbReference>
<reference evidence="3" key="2">
    <citation type="submission" date="2020-09" db="EMBL/GenBank/DDBJ databases">
        <authorList>
            <person name="Sun Q."/>
            <person name="Sedlacek I."/>
        </authorList>
    </citation>
    <scope>NUCLEOTIDE SEQUENCE</scope>
    <source>
        <strain evidence="3">CCM 7664</strain>
    </source>
</reference>
<sequence>MRFRHSLRPLPLVIALQAAFPLVVHAADITTDTTITNSTAAQTLVSGKLTVNGTLEVSGDKAVNVKAGNSAIVNNGTIRSTGGKKTIDIGKAGTTFSLTNNGSITSDNVAVRVDNDNVAYTISNQGTISVSADEIGDGKNYAVKLNPDPDDPTTGNTFVNGSANNRNATVTSNAGAAIKLGSNVLLTNYGKIFSTSAVNTSCPDYLGADCDALNDGDGAPKAGDGISIDDGDEGGANGNVAIVNHGTITGTRHGIDGGSPISTTADANLLDAKQLVFHIGATGVTFDRTDMNGNVTNGVTIANPVVINDGTITGNNGSGVGLDGHGVVFNYGTISGNYAGAGNVYDHLGGGQTVDNGDGDGVDIDGVAYIENWGTIKGTGAGGLDSGGLPNGADGIAAGGGTIINHAGATIFGDAHGILIDDGSDGATVAVRGTEDAEGDKAYIVNAGKITGNKGIAVGLVGNFDDTLVNSTTGVITGGAQATLVGANNSTAAGAAVQMGDGKDTLTNYGRIEGRNGMAIDMGDGDDTLNLYGGSVIGTIDGGAGNNLLQTNGTQVFSGSQLSNFQNITVQGGSTTFNTALNVGGNVQIDAGGSLQVKGNIDAADLNVNGTLQTTTGGTFRTTTLTGNYAQGASGILETHIGGSDSDKILATGTASLTDGATIRPLLTGTVADGASYTLIDANGGLTANAGNLQIASGVFYSYTLDTDADTLTLTAHREHGLENIVSPRFNGIANALDALASNAGSQGAIDLINAFQALPDANSVAKATEQLAPETNGASQSASMAAQNSVFSAFDNRIDTARNGGSVAMDRSGLAGGDSAGARFWVQGLVSQATQKARKGANGYDLDAQGLAVGFETDLNARDMVGLSGGYTQAGSDGRDDGNGDDNDVKALHLGGYFSRTDRDYTLDASVAVSSNRYDSHRLVSIPGFTERLKGDYSGYQLGARIEYGIPFVLDKQWSGRWLVGARAAYLDNESYTETGGASAQHVESQDAHSFQSVIGAEFVNRLDASSSATLRARYLHEFADTPAVEASFVNGGPSFKVDGVQPGRDALQLGVGYRNVTSAGTIISVGYDLEVRDRYLGHQLTARASWQF</sequence>
<name>A0A8J3AY65_9BURK</name>
<dbReference type="EMBL" id="BMDP01000002">
    <property type="protein sequence ID" value="GGI54311.1"/>
    <property type="molecule type" value="Genomic_DNA"/>
</dbReference>
<dbReference type="InterPro" id="IPR005546">
    <property type="entry name" value="Autotransporte_beta"/>
</dbReference>
<keyword evidence="1" id="KW-0732">Signal</keyword>
<accession>A0A8J3AY65</accession>
<organism evidence="3 4">
    <name type="scientific">Oxalicibacterium solurbis</name>
    <dbReference type="NCBI Taxonomy" id="69280"/>
    <lineage>
        <taxon>Bacteria</taxon>
        <taxon>Pseudomonadati</taxon>
        <taxon>Pseudomonadota</taxon>
        <taxon>Betaproteobacteria</taxon>
        <taxon>Burkholderiales</taxon>
        <taxon>Oxalobacteraceae</taxon>
        <taxon>Oxalicibacterium</taxon>
    </lineage>
</organism>
<evidence type="ECO:0000256" key="1">
    <source>
        <dbReference type="SAM" id="SignalP"/>
    </source>
</evidence>
<feature type="signal peptide" evidence="1">
    <location>
        <begin position="1"/>
        <end position="26"/>
    </location>
</feature>
<dbReference type="NCBIfam" id="TIGR01414">
    <property type="entry name" value="autotrans_barl"/>
    <property type="match status" value="1"/>
</dbReference>
<dbReference type="InterPro" id="IPR036709">
    <property type="entry name" value="Autotransporte_beta_dom_sf"/>
</dbReference>
<dbReference type="GO" id="GO:0019867">
    <property type="term" value="C:outer membrane"/>
    <property type="evidence" value="ECO:0007669"/>
    <property type="project" value="InterPro"/>
</dbReference>
<gene>
    <name evidence="3" type="ORF">GCM10011430_14850</name>
</gene>
<reference evidence="3" key="1">
    <citation type="journal article" date="2014" name="Int. J. Syst. Evol. Microbiol.">
        <title>Complete genome sequence of Corynebacterium casei LMG S-19264T (=DSM 44701T), isolated from a smear-ripened cheese.</title>
        <authorList>
            <consortium name="US DOE Joint Genome Institute (JGI-PGF)"/>
            <person name="Walter F."/>
            <person name="Albersmeier A."/>
            <person name="Kalinowski J."/>
            <person name="Ruckert C."/>
        </authorList>
    </citation>
    <scope>NUCLEOTIDE SEQUENCE</scope>
    <source>
        <strain evidence="3">CCM 7664</strain>
    </source>
</reference>
<dbReference type="PROSITE" id="PS51208">
    <property type="entry name" value="AUTOTRANSPORTER"/>
    <property type="match status" value="1"/>
</dbReference>
<dbReference type="RefSeq" id="WP_188420377.1">
    <property type="nucleotide sequence ID" value="NZ_BMDP01000002.1"/>
</dbReference>